<dbReference type="Proteomes" id="UP001469553">
    <property type="component" value="Unassembled WGS sequence"/>
</dbReference>
<keyword evidence="5" id="KW-1185">Reference proteome</keyword>
<evidence type="ECO:0000259" key="3">
    <source>
        <dbReference type="PROSITE" id="PS51770"/>
    </source>
</evidence>
<sequence>MKLMDEVAGIVAARHCNTNIVTASVDAINFHRKIKKGCVVTVTGRLTFVSNRSMEIEVLVDAEQLVEKEKGKYRAVSAFFTFISLDKENKPLNVPPLKLPGLLPHFIYPTPSLSPAIFTLRFFRALHPSFPSSSFFIGRDSTSFLWHENKPSSHGNLL</sequence>
<dbReference type="PANTHER" id="PTHR11049:SF24">
    <property type="entry name" value="CYTOSOLIC ACYL COENZYME A THIOESTER HYDROLASE"/>
    <property type="match status" value="1"/>
</dbReference>
<proteinExistence type="predicted"/>
<dbReference type="Gene3D" id="3.10.129.10">
    <property type="entry name" value="Hotdog Thioesterase"/>
    <property type="match status" value="1"/>
</dbReference>
<feature type="domain" description="HotDog ACOT-type" evidence="3">
    <location>
        <begin position="1"/>
        <end position="88"/>
    </location>
</feature>
<evidence type="ECO:0000313" key="5">
    <source>
        <dbReference type="Proteomes" id="UP001469553"/>
    </source>
</evidence>
<dbReference type="InterPro" id="IPR040170">
    <property type="entry name" value="Cytosol_ACT"/>
</dbReference>
<evidence type="ECO:0000256" key="2">
    <source>
        <dbReference type="ARBA" id="ARBA00022801"/>
    </source>
</evidence>
<name>A0ABV0XCG4_9TELE</name>
<accession>A0ABV0XCG4</accession>
<dbReference type="CDD" id="cd03442">
    <property type="entry name" value="BFIT_BACH"/>
    <property type="match status" value="1"/>
</dbReference>
<evidence type="ECO:0000256" key="1">
    <source>
        <dbReference type="ARBA" id="ARBA00022487"/>
    </source>
</evidence>
<keyword evidence="2 4" id="KW-0378">Hydrolase</keyword>
<dbReference type="InterPro" id="IPR006683">
    <property type="entry name" value="Thioestr_dom"/>
</dbReference>
<dbReference type="PANTHER" id="PTHR11049">
    <property type="entry name" value="ACYL COENZYME A THIOESTER HYDROLASE"/>
    <property type="match status" value="1"/>
</dbReference>
<reference evidence="4 5" key="1">
    <citation type="submission" date="2021-06" db="EMBL/GenBank/DDBJ databases">
        <authorList>
            <person name="Palmer J.M."/>
        </authorList>
    </citation>
    <scope>NUCLEOTIDE SEQUENCE [LARGE SCALE GENOMIC DNA]</scope>
    <source>
        <strain evidence="4 5">AS_MEX2019</strain>
        <tissue evidence="4">Muscle</tissue>
    </source>
</reference>
<protein>
    <submittedName>
        <fullName evidence="4">Cytosolic acyl coenzyme A thioester hydrolase</fullName>
    </submittedName>
</protein>
<dbReference type="Pfam" id="PF03061">
    <property type="entry name" value="4HBT"/>
    <property type="match status" value="1"/>
</dbReference>
<gene>
    <name evidence="4" type="primary">ACOT7_1</name>
    <name evidence="4" type="ORF">AMECASPLE_006332</name>
</gene>
<comment type="caution">
    <text evidence="4">The sequence shown here is derived from an EMBL/GenBank/DDBJ whole genome shotgun (WGS) entry which is preliminary data.</text>
</comment>
<dbReference type="InterPro" id="IPR029069">
    <property type="entry name" value="HotDog_dom_sf"/>
</dbReference>
<dbReference type="PROSITE" id="PS51770">
    <property type="entry name" value="HOTDOG_ACOT"/>
    <property type="match status" value="1"/>
</dbReference>
<organism evidence="4 5">
    <name type="scientific">Ameca splendens</name>
    <dbReference type="NCBI Taxonomy" id="208324"/>
    <lineage>
        <taxon>Eukaryota</taxon>
        <taxon>Metazoa</taxon>
        <taxon>Chordata</taxon>
        <taxon>Craniata</taxon>
        <taxon>Vertebrata</taxon>
        <taxon>Euteleostomi</taxon>
        <taxon>Actinopterygii</taxon>
        <taxon>Neopterygii</taxon>
        <taxon>Teleostei</taxon>
        <taxon>Neoteleostei</taxon>
        <taxon>Acanthomorphata</taxon>
        <taxon>Ovalentaria</taxon>
        <taxon>Atherinomorphae</taxon>
        <taxon>Cyprinodontiformes</taxon>
        <taxon>Goodeidae</taxon>
        <taxon>Ameca</taxon>
    </lineage>
</organism>
<dbReference type="InterPro" id="IPR033120">
    <property type="entry name" value="HOTDOG_ACOT"/>
</dbReference>
<evidence type="ECO:0000313" key="4">
    <source>
        <dbReference type="EMBL" id="MEQ2279136.1"/>
    </source>
</evidence>
<dbReference type="GO" id="GO:0016787">
    <property type="term" value="F:hydrolase activity"/>
    <property type="evidence" value="ECO:0007669"/>
    <property type="project" value="UniProtKB-KW"/>
</dbReference>
<dbReference type="EMBL" id="JAHRIP010000304">
    <property type="protein sequence ID" value="MEQ2279136.1"/>
    <property type="molecule type" value="Genomic_DNA"/>
</dbReference>
<keyword evidence="1" id="KW-0719">Serine esterase</keyword>
<dbReference type="SUPFAM" id="SSF54637">
    <property type="entry name" value="Thioesterase/thiol ester dehydrase-isomerase"/>
    <property type="match status" value="1"/>
</dbReference>